<dbReference type="OrthoDB" id="251770at2759"/>
<keyword evidence="7" id="KW-1185">Reference proteome</keyword>
<evidence type="ECO:0000256" key="2">
    <source>
        <dbReference type="ARBA" id="ARBA00022771"/>
    </source>
</evidence>
<comment type="caution">
    <text evidence="6">The sequence shown here is derived from an EMBL/GenBank/DDBJ whole genome shotgun (WGS) entry which is preliminary data.</text>
</comment>
<dbReference type="InterPro" id="IPR013083">
    <property type="entry name" value="Znf_RING/FYVE/PHD"/>
</dbReference>
<dbReference type="Pfam" id="PF00097">
    <property type="entry name" value="zf-C3HC4"/>
    <property type="match status" value="1"/>
</dbReference>
<keyword evidence="2 4" id="KW-0863">Zinc-finger</keyword>
<dbReference type="SMART" id="SM00184">
    <property type="entry name" value="RING"/>
    <property type="match status" value="1"/>
</dbReference>
<dbReference type="InterPro" id="IPR017907">
    <property type="entry name" value="Znf_RING_CS"/>
</dbReference>
<dbReference type="PROSITE" id="PS50089">
    <property type="entry name" value="ZF_RING_2"/>
    <property type="match status" value="1"/>
</dbReference>
<dbReference type="SUPFAM" id="SSF57850">
    <property type="entry name" value="RING/U-box"/>
    <property type="match status" value="1"/>
</dbReference>
<reference evidence="6 7" key="1">
    <citation type="submission" date="2019-06" db="EMBL/GenBank/DDBJ databases">
        <title>Genome Sequence of the Brown Rot Fungal Pathogen Monilinia laxa.</title>
        <authorList>
            <person name="De Miccolis Angelini R.M."/>
            <person name="Landi L."/>
            <person name="Abate D."/>
            <person name="Pollastro S."/>
            <person name="Romanazzi G."/>
            <person name="Faretra F."/>
        </authorList>
    </citation>
    <scope>NUCLEOTIDE SEQUENCE [LARGE SCALE GENOMIC DNA]</scope>
    <source>
        <strain evidence="6 7">Mlax316</strain>
    </source>
</reference>
<evidence type="ECO:0000313" key="6">
    <source>
        <dbReference type="EMBL" id="KAB8300118.1"/>
    </source>
</evidence>
<protein>
    <recommendedName>
        <fullName evidence="5">RING-type domain-containing protein</fullName>
    </recommendedName>
</protein>
<keyword evidence="1" id="KW-0479">Metal-binding</keyword>
<evidence type="ECO:0000256" key="4">
    <source>
        <dbReference type="PROSITE-ProRule" id="PRU00175"/>
    </source>
</evidence>
<dbReference type="Proteomes" id="UP000326757">
    <property type="component" value="Unassembled WGS sequence"/>
</dbReference>
<feature type="domain" description="RING-type" evidence="5">
    <location>
        <begin position="221"/>
        <end position="266"/>
    </location>
</feature>
<dbReference type="InterPro" id="IPR018957">
    <property type="entry name" value="Znf_C3HC4_RING-type"/>
</dbReference>
<evidence type="ECO:0000313" key="7">
    <source>
        <dbReference type="Proteomes" id="UP000326757"/>
    </source>
</evidence>
<evidence type="ECO:0000259" key="5">
    <source>
        <dbReference type="PROSITE" id="PS50089"/>
    </source>
</evidence>
<keyword evidence="3" id="KW-0862">Zinc</keyword>
<organism evidence="6 7">
    <name type="scientific">Monilinia laxa</name>
    <name type="common">Brown rot fungus</name>
    <name type="synonym">Sclerotinia laxa</name>
    <dbReference type="NCBI Taxonomy" id="61186"/>
    <lineage>
        <taxon>Eukaryota</taxon>
        <taxon>Fungi</taxon>
        <taxon>Dikarya</taxon>
        <taxon>Ascomycota</taxon>
        <taxon>Pezizomycotina</taxon>
        <taxon>Leotiomycetes</taxon>
        <taxon>Helotiales</taxon>
        <taxon>Sclerotiniaceae</taxon>
        <taxon>Monilinia</taxon>
    </lineage>
</organism>
<accession>A0A5N6KAC6</accession>
<evidence type="ECO:0000256" key="1">
    <source>
        <dbReference type="ARBA" id="ARBA00022723"/>
    </source>
</evidence>
<dbReference type="AlphaFoldDB" id="A0A5N6KAC6"/>
<evidence type="ECO:0000256" key="3">
    <source>
        <dbReference type="ARBA" id="ARBA00022833"/>
    </source>
</evidence>
<sequence>MNTDQETVPSIQAPRWGLGSLVAALLPQRAANNQVTPDVQVAGQRLEYPVTDTPSPGVSENGVSPDIQAARQQRQNRLAAELGQAPPFPNLAALNVPAQRFSNVPNLPLLVLQVRDNMEALAAGSLLLLWPEYTNAGLGPNIIPELEQVVIRRIHQQGSLPRRNYQHLRIPQPMRAAEIVPNNTRYPVPRDDIPDTPSWILALFPDTQTVGQRNADNKPTCPICMEELPAMALIARPCNHRFCTPCLEGWMAHLEGVRQAARCPMCVANITQVGNNGELGFRIWGLLGRN</sequence>
<dbReference type="InterPro" id="IPR001841">
    <property type="entry name" value="Znf_RING"/>
</dbReference>
<dbReference type="Gene3D" id="3.30.40.10">
    <property type="entry name" value="Zinc/RING finger domain, C3HC4 (zinc finger)"/>
    <property type="match status" value="1"/>
</dbReference>
<name>A0A5N6KAC6_MONLA</name>
<dbReference type="PROSITE" id="PS00518">
    <property type="entry name" value="ZF_RING_1"/>
    <property type="match status" value="1"/>
</dbReference>
<proteinExistence type="predicted"/>
<gene>
    <name evidence="6" type="ORF">EYC80_000348</name>
</gene>
<dbReference type="EMBL" id="VIGI01000005">
    <property type="protein sequence ID" value="KAB8300118.1"/>
    <property type="molecule type" value="Genomic_DNA"/>
</dbReference>
<dbReference type="GO" id="GO:0008270">
    <property type="term" value="F:zinc ion binding"/>
    <property type="evidence" value="ECO:0007669"/>
    <property type="project" value="UniProtKB-KW"/>
</dbReference>